<evidence type="ECO:0000256" key="4">
    <source>
        <dbReference type="ARBA" id="ARBA00022840"/>
    </source>
</evidence>
<keyword evidence="2 7" id="KW-0436">Ligase</keyword>
<evidence type="ECO:0000256" key="7">
    <source>
        <dbReference type="HAMAP-Rule" id="MF_00044"/>
    </source>
</evidence>
<dbReference type="Gene3D" id="2.40.50.140">
    <property type="entry name" value="Nucleic acid-binding proteins"/>
    <property type="match status" value="1"/>
</dbReference>
<dbReference type="CDD" id="cd00777">
    <property type="entry name" value="AspRS_core"/>
    <property type="match status" value="1"/>
</dbReference>
<dbReference type="Gene3D" id="3.30.1360.30">
    <property type="entry name" value="GAD-like domain"/>
    <property type="match status" value="1"/>
</dbReference>
<dbReference type="EMBL" id="FUYC01000014">
    <property type="protein sequence ID" value="SKA91316.1"/>
    <property type="molecule type" value="Genomic_DNA"/>
</dbReference>
<feature type="site" description="Important for tRNA non-discrimination" evidence="7">
    <location>
        <position position="54"/>
    </location>
</feature>
<dbReference type="Pfam" id="PF02938">
    <property type="entry name" value="GAD"/>
    <property type="match status" value="1"/>
</dbReference>
<keyword evidence="7" id="KW-0963">Cytoplasm</keyword>
<dbReference type="GO" id="GO:0005524">
    <property type="term" value="F:ATP binding"/>
    <property type="evidence" value="ECO:0007669"/>
    <property type="project" value="UniProtKB-UniRule"/>
</dbReference>
<dbReference type="HAMAP" id="MF_00044">
    <property type="entry name" value="Asp_tRNA_synth_type1"/>
    <property type="match status" value="1"/>
</dbReference>
<feature type="binding site" evidence="7">
    <location>
        <begin position="554"/>
        <end position="557"/>
    </location>
    <ligand>
        <name>ATP</name>
        <dbReference type="ChEBI" id="CHEBI:30616"/>
    </ligand>
</feature>
<feature type="binding site" evidence="7">
    <location>
        <position position="253"/>
    </location>
    <ligand>
        <name>ATP</name>
        <dbReference type="ChEBI" id="CHEBI:30616"/>
    </ligand>
</feature>
<evidence type="ECO:0000256" key="5">
    <source>
        <dbReference type="ARBA" id="ARBA00022917"/>
    </source>
</evidence>
<dbReference type="InterPro" id="IPR002312">
    <property type="entry name" value="Asp/Asn-tRNA-synth_IIb"/>
</dbReference>
<dbReference type="NCBIfam" id="NF001750">
    <property type="entry name" value="PRK00476.1"/>
    <property type="match status" value="1"/>
</dbReference>
<dbReference type="GO" id="GO:0005737">
    <property type="term" value="C:cytoplasm"/>
    <property type="evidence" value="ECO:0007669"/>
    <property type="project" value="UniProtKB-SubCell"/>
</dbReference>
<dbReference type="InterPro" id="IPR045864">
    <property type="entry name" value="aa-tRNA-synth_II/BPL/LPL"/>
</dbReference>
<dbReference type="Proteomes" id="UP000190027">
    <property type="component" value="Unassembled WGS sequence"/>
</dbReference>
<dbReference type="InterPro" id="IPR006195">
    <property type="entry name" value="aa-tRNA-synth_II"/>
</dbReference>
<dbReference type="OrthoDB" id="9802326at2"/>
<organism evidence="9 10">
    <name type="scientific">Paucidesulfovibrio gracilis DSM 16080</name>
    <dbReference type="NCBI Taxonomy" id="1121449"/>
    <lineage>
        <taxon>Bacteria</taxon>
        <taxon>Pseudomonadati</taxon>
        <taxon>Thermodesulfobacteriota</taxon>
        <taxon>Desulfovibrionia</taxon>
        <taxon>Desulfovibrionales</taxon>
        <taxon>Desulfovibrionaceae</taxon>
        <taxon>Paucidesulfovibrio</taxon>
    </lineage>
</organism>
<dbReference type="Pfam" id="PF01336">
    <property type="entry name" value="tRNA_anti-codon"/>
    <property type="match status" value="1"/>
</dbReference>
<gene>
    <name evidence="7" type="primary">aspS</name>
    <name evidence="9" type="ORF">SAMN02745704_02316</name>
</gene>
<feature type="binding site" evidence="7">
    <location>
        <begin position="244"/>
        <end position="246"/>
    </location>
    <ligand>
        <name>ATP</name>
        <dbReference type="ChEBI" id="CHEBI:30616"/>
    </ligand>
</feature>
<dbReference type="InterPro" id="IPR004364">
    <property type="entry name" value="Aa-tRNA-synt_II"/>
</dbReference>
<feature type="binding site" evidence="7">
    <location>
        <position position="198"/>
    </location>
    <ligand>
        <name>L-aspartate</name>
        <dbReference type="ChEBI" id="CHEBI:29991"/>
    </ligand>
</feature>
<dbReference type="STRING" id="1121449.SAMN02745704_02316"/>
<evidence type="ECO:0000313" key="10">
    <source>
        <dbReference type="Proteomes" id="UP000190027"/>
    </source>
</evidence>
<protein>
    <recommendedName>
        <fullName evidence="7">Aspartate--tRNA(Asp/Asn) ligase</fullName>
        <ecNumber evidence="7">6.1.1.23</ecNumber>
    </recommendedName>
    <alternativeName>
        <fullName evidence="7">Aspartyl-tRNA synthetase</fullName>
        <shortName evidence="7">AspRS</shortName>
    </alternativeName>
    <alternativeName>
        <fullName evidence="7">Non-discriminating aspartyl-tRNA synthetase</fullName>
        <shortName evidence="7">ND-AspRS</shortName>
    </alternativeName>
</protein>
<dbReference type="EC" id="6.1.1.23" evidence="7"/>
<proteinExistence type="inferred from homology"/>
<dbReference type="CDD" id="cd04317">
    <property type="entry name" value="EcAspRS_like_N"/>
    <property type="match status" value="1"/>
</dbReference>
<dbReference type="NCBIfam" id="TIGR00459">
    <property type="entry name" value="aspS_bact"/>
    <property type="match status" value="1"/>
</dbReference>
<feature type="site" description="Important for tRNA non-discrimination" evidence="7">
    <location>
        <position position="106"/>
    </location>
</feature>
<dbReference type="InterPro" id="IPR004115">
    <property type="entry name" value="GAD-like_sf"/>
</dbReference>
<comment type="function">
    <text evidence="7">Aspartyl-tRNA synthetase with relaxed tRNA specificity since it is able to aspartylate not only its cognate tRNA(Asp) but also tRNA(Asn). Reaction proceeds in two steps: L-aspartate is first activated by ATP to form Asp-AMP and then transferred to the acceptor end of tRNA(Asp/Asn).</text>
</comment>
<feature type="region of interest" description="Aspartate" evidence="7">
    <location>
        <begin position="222"/>
        <end position="225"/>
    </location>
</feature>
<keyword evidence="4 7" id="KW-0067">ATP-binding</keyword>
<comment type="catalytic activity">
    <reaction evidence="7">
        <text>tRNA(Asx) + L-aspartate + ATP = L-aspartyl-tRNA(Asx) + AMP + diphosphate</text>
        <dbReference type="Rhea" id="RHEA:18349"/>
        <dbReference type="Rhea" id="RHEA-COMP:9710"/>
        <dbReference type="Rhea" id="RHEA-COMP:9711"/>
        <dbReference type="ChEBI" id="CHEBI:29991"/>
        <dbReference type="ChEBI" id="CHEBI:30616"/>
        <dbReference type="ChEBI" id="CHEBI:33019"/>
        <dbReference type="ChEBI" id="CHEBI:78442"/>
        <dbReference type="ChEBI" id="CHEBI:78516"/>
        <dbReference type="ChEBI" id="CHEBI:456215"/>
        <dbReference type="EC" id="6.1.1.23"/>
    </reaction>
</comment>
<dbReference type="AlphaFoldDB" id="A0A1T4XP34"/>
<dbReference type="InterPro" id="IPR029351">
    <property type="entry name" value="GAD_dom"/>
</dbReference>
<reference evidence="9 10" key="1">
    <citation type="submission" date="2017-02" db="EMBL/GenBank/DDBJ databases">
        <authorList>
            <person name="Peterson S.W."/>
        </authorList>
    </citation>
    <scope>NUCLEOTIDE SEQUENCE [LARGE SCALE GENOMIC DNA]</scope>
    <source>
        <strain evidence="9 10">DSM 16080</strain>
    </source>
</reference>
<evidence type="ECO:0000256" key="3">
    <source>
        <dbReference type="ARBA" id="ARBA00022741"/>
    </source>
</evidence>
<dbReference type="GO" id="GO:0050560">
    <property type="term" value="F:aspartate-tRNA(Asn) ligase activity"/>
    <property type="evidence" value="ECO:0007669"/>
    <property type="project" value="UniProtKB-EC"/>
</dbReference>
<feature type="binding site" evidence="7">
    <location>
        <position position="244"/>
    </location>
    <ligand>
        <name>L-aspartate</name>
        <dbReference type="ChEBI" id="CHEBI:29991"/>
    </ligand>
</feature>
<comment type="similarity">
    <text evidence="1 7">Belongs to the class-II aminoacyl-tRNA synthetase family. Type 1 subfamily.</text>
</comment>
<dbReference type="SUPFAM" id="SSF55261">
    <property type="entry name" value="GAD domain-like"/>
    <property type="match status" value="1"/>
</dbReference>
<evidence type="ECO:0000256" key="6">
    <source>
        <dbReference type="ARBA" id="ARBA00023146"/>
    </source>
</evidence>
<dbReference type="SUPFAM" id="SSF55681">
    <property type="entry name" value="Class II aaRS and biotin synthetases"/>
    <property type="match status" value="1"/>
</dbReference>
<dbReference type="GO" id="GO:0003676">
    <property type="term" value="F:nucleic acid binding"/>
    <property type="evidence" value="ECO:0007669"/>
    <property type="project" value="InterPro"/>
</dbReference>
<dbReference type="PANTHER" id="PTHR22594:SF5">
    <property type="entry name" value="ASPARTATE--TRNA LIGASE, MITOCHONDRIAL"/>
    <property type="match status" value="1"/>
</dbReference>
<dbReference type="InterPro" id="IPR047090">
    <property type="entry name" value="AspRS_core"/>
</dbReference>
<dbReference type="GO" id="GO:0004815">
    <property type="term" value="F:aspartate-tRNA ligase activity"/>
    <property type="evidence" value="ECO:0007669"/>
    <property type="project" value="UniProtKB-UniRule"/>
</dbReference>
<evidence type="ECO:0000259" key="8">
    <source>
        <dbReference type="PROSITE" id="PS50862"/>
    </source>
</evidence>
<dbReference type="PRINTS" id="PR01042">
    <property type="entry name" value="TRNASYNTHASP"/>
</dbReference>
<dbReference type="InterPro" id="IPR047089">
    <property type="entry name" value="Asp-tRNA-ligase_1_N"/>
</dbReference>
<comment type="subunit">
    <text evidence="7">Homodimer.</text>
</comment>
<keyword evidence="5 7" id="KW-0648">Protein biosynthesis</keyword>
<dbReference type="InterPro" id="IPR012340">
    <property type="entry name" value="NA-bd_OB-fold"/>
</dbReference>
<evidence type="ECO:0000256" key="1">
    <source>
        <dbReference type="ARBA" id="ARBA00006303"/>
    </source>
</evidence>
<dbReference type="PROSITE" id="PS50862">
    <property type="entry name" value="AA_TRNA_LIGASE_II"/>
    <property type="match status" value="1"/>
</dbReference>
<dbReference type="GO" id="GO:0006422">
    <property type="term" value="P:aspartyl-tRNA aminoacylation"/>
    <property type="evidence" value="ECO:0007669"/>
    <property type="project" value="UniProtKB-UniRule"/>
</dbReference>
<comment type="subcellular location">
    <subcellularLocation>
        <location evidence="7">Cytoplasm</location>
    </subcellularLocation>
</comment>
<keyword evidence="10" id="KW-1185">Reference proteome</keyword>
<feature type="binding site" evidence="7">
    <location>
        <position position="502"/>
    </location>
    <ligand>
        <name>ATP</name>
        <dbReference type="ChEBI" id="CHEBI:30616"/>
    </ligand>
</feature>
<evidence type="ECO:0000256" key="2">
    <source>
        <dbReference type="ARBA" id="ARBA00022598"/>
    </source>
</evidence>
<evidence type="ECO:0000313" key="9">
    <source>
        <dbReference type="EMBL" id="SKA91316.1"/>
    </source>
</evidence>
<dbReference type="Pfam" id="PF00152">
    <property type="entry name" value="tRNA-synt_2"/>
    <property type="match status" value="1"/>
</dbReference>
<dbReference type="RefSeq" id="WP_078717867.1">
    <property type="nucleotide sequence ID" value="NZ_FUYC01000014.1"/>
</dbReference>
<dbReference type="InterPro" id="IPR004365">
    <property type="entry name" value="NA-bd_OB_tRNA"/>
</dbReference>
<feature type="domain" description="Aminoacyl-transfer RNA synthetases class-II family profile" evidence="8">
    <location>
        <begin position="165"/>
        <end position="575"/>
    </location>
</feature>
<dbReference type="SUPFAM" id="SSF50249">
    <property type="entry name" value="Nucleic acid-binding proteins"/>
    <property type="match status" value="1"/>
</dbReference>
<feature type="binding site" evidence="7">
    <location>
        <position position="509"/>
    </location>
    <ligand>
        <name>L-aspartate</name>
        <dbReference type="ChEBI" id="CHEBI:29991"/>
    </ligand>
</feature>
<accession>A0A1T4XP34</accession>
<keyword evidence="6 7" id="KW-0030">Aminoacyl-tRNA synthetase</keyword>
<dbReference type="Gene3D" id="3.30.930.10">
    <property type="entry name" value="Bira Bifunctional Protein, Domain 2"/>
    <property type="match status" value="1"/>
</dbReference>
<dbReference type="PANTHER" id="PTHR22594">
    <property type="entry name" value="ASPARTYL/LYSYL-TRNA SYNTHETASE"/>
    <property type="match status" value="1"/>
</dbReference>
<dbReference type="InterPro" id="IPR004524">
    <property type="entry name" value="Asp-tRNA-ligase_1"/>
</dbReference>
<feature type="binding site" evidence="7">
    <location>
        <position position="468"/>
    </location>
    <ligand>
        <name>L-aspartate</name>
        <dbReference type="ChEBI" id="CHEBI:29991"/>
    </ligand>
</feature>
<sequence length="610" mass="69691">MSEQIFQDDSVYDKYRWIDDLGGWRRSHHNNELTAANMGEQVCLMGWVQFRRDHGGLIFIDLRDREGLTQVVFSPEHNTEAHERAHAIRPEYVVAVRGTVRPRPEGMANSNLVTGEIEIVVDEWKLLNTSDTPPFPIEDRVEAGENLRLKYRYLDLRRPALARNFILRNKAAQSVRRYLDNLGFLEIETPVLTKSTPEGARDFLVPSRLSQGDFFALPQSPQLFKQMLMVSGMERYFQIVKCFRDEDLRADRQPEFTQIDIEMSFVDEEIVQDMAENMVRTLFRETLDVNLPEAFPRMTYADAMRDYGVDKPDVRFDLKLQNVSDVFEGSGFKVFAQASLVKVMRVPGGGRLTRKEIDDFTKFVEIYGSKGLAWIKVKEDGEWQSPIVKFFSDEEKSRLAERTGVQAGDILFFQAGQADIVNAALGNLRLKVGERFELIDENAFAPLWITDFPLLEWDEEDKRWVARHHPFTSAQPGQLDTLTDNPGEALARAYDLVLNGHEIGGGSIRIHTPEMQEKMFAALGIDEEEARAKFGFLMDALKFGAPPHGGIAFGLDRLVMIMTGAKSIRDVIAFPKTQRGTCMMTEAPSQVARKQLRELGIRLREKKEEQ</sequence>
<name>A0A1T4XP34_9BACT</name>
<keyword evidence="3 7" id="KW-0547">Nucleotide-binding</keyword>